<dbReference type="AlphaFoldDB" id="A0A267EGN5"/>
<comment type="caution">
    <text evidence="9">The sequence shown here is derived from an EMBL/GenBank/DDBJ whole genome shotgun (WGS) entry which is preliminary data.</text>
</comment>
<dbReference type="GO" id="GO:0005829">
    <property type="term" value="C:cytosol"/>
    <property type="evidence" value="ECO:0007669"/>
    <property type="project" value="GOC"/>
</dbReference>
<feature type="transmembrane region" description="Helical" evidence="8">
    <location>
        <begin position="20"/>
        <end position="39"/>
    </location>
</feature>
<evidence type="ECO:0000256" key="6">
    <source>
        <dbReference type="ARBA" id="ARBA00040648"/>
    </source>
</evidence>
<keyword evidence="10" id="KW-1185">Reference proteome</keyword>
<proteinExistence type="predicted"/>
<keyword evidence="5 8" id="KW-0472">Membrane</keyword>
<dbReference type="Pfam" id="PF04193">
    <property type="entry name" value="PQ-loop"/>
    <property type="match status" value="2"/>
</dbReference>
<accession>A0A267EGN5</accession>
<dbReference type="GO" id="GO:0045332">
    <property type="term" value="P:phospholipid translocation"/>
    <property type="evidence" value="ECO:0007669"/>
    <property type="project" value="TreeGrafter"/>
</dbReference>
<evidence type="ECO:0000256" key="3">
    <source>
        <dbReference type="ARBA" id="ARBA00022737"/>
    </source>
</evidence>
<feature type="transmembrane region" description="Helical" evidence="8">
    <location>
        <begin position="51"/>
        <end position="70"/>
    </location>
</feature>
<dbReference type="InterPro" id="IPR052241">
    <property type="entry name" value="SLC66/Scramblase_ANY1"/>
</dbReference>
<organism evidence="9 10">
    <name type="scientific">Macrostomum lignano</name>
    <dbReference type="NCBI Taxonomy" id="282301"/>
    <lineage>
        <taxon>Eukaryota</taxon>
        <taxon>Metazoa</taxon>
        <taxon>Spiralia</taxon>
        <taxon>Lophotrochozoa</taxon>
        <taxon>Platyhelminthes</taxon>
        <taxon>Rhabditophora</taxon>
        <taxon>Macrostomorpha</taxon>
        <taxon>Macrostomida</taxon>
        <taxon>Macrostomidae</taxon>
        <taxon>Macrostomum</taxon>
    </lineage>
</organism>
<feature type="transmembrane region" description="Helical" evidence="8">
    <location>
        <begin position="187"/>
        <end position="207"/>
    </location>
</feature>
<dbReference type="PANTHER" id="PTHR14856:SF9">
    <property type="entry name" value="PQ-LOOP REPEAT-CONTAINING PROTEIN 1"/>
    <property type="match status" value="1"/>
</dbReference>
<feature type="transmembrane region" description="Helical" evidence="8">
    <location>
        <begin position="154"/>
        <end position="175"/>
    </location>
</feature>
<dbReference type="Gene3D" id="1.20.1280.290">
    <property type="match status" value="2"/>
</dbReference>
<keyword evidence="3" id="KW-0677">Repeat</keyword>
<dbReference type="EMBL" id="NIVC01002123">
    <property type="protein sequence ID" value="PAA60693.1"/>
    <property type="molecule type" value="Genomic_DNA"/>
</dbReference>
<feature type="transmembrane region" description="Helical" evidence="8">
    <location>
        <begin position="213"/>
        <end position="235"/>
    </location>
</feature>
<dbReference type="SMART" id="SM00679">
    <property type="entry name" value="CTNS"/>
    <property type="match status" value="2"/>
</dbReference>
<sequence length="242" mass="27726">MDAHFDATAVKQLGLQAVKYVSILLMVFGGVVPYVPQYLQIKRTGNTEGFSQYVCLTLLLANILRILFWFCKHFELPLLAQSFVMIFTMLCMVHIYVRTRQKTILPTDKIRRFIDLESAHFWKWTDFLSYLQFLLLFTVAASCITYPLSDQPVFVELLGFLAVFFEALLGAPQFYRNLKNRSTDGMSIAMVAMWTSGDIFKTSYFIVRSAPVQFWLCGLLQVGIDLAIFGQVYLYSAKSPPL</sequence>
<dbReference type="OrthoDB" id="292213at2759"/>
<keyword evidence="2 8" id="KW-0812">Transmembrane</keyword>
<gene>
    <name evidence="9" type="ORF">BOX15_Mlig011996g1</name>
</gene>
<dbReference type="GO" id="GO:0016020">
    <property type="term" value="C:membrane"/>
    <property type="evidence" value="ECO:0007669"/>
    <property type="project" value="UniProtKB-SubCell"/>
</dbReference>
<feature type="transmembrane region" description="Helical" evidence="8">
    <location>
        <begin position="76"/>
        <end position="97"/>
    </location>
</feature>
<dbReference type="GO" id="GO:0005768">
    <property type="term" value="C:endosome"/>
    <property type="evidence" value="ECO:0007669"/>
    <property type="project" value="TreeGrafter"/>
</dbReference>
<dbReference type="STRING" id="282301.A0A267EGN5"/>
<protein>
    <recommendedName>
        <fullName evidence="6">Solute carrier family 66 member 2</fullName>
    </recommendedName>
    <alternativeName>
        <fullName evidence="7">PQ-loop repeat-containing protein 1</fullName>
    </alternativeName>
</protein>
<dbReference type="FunFam" id="1.20.1280.290:FF:000008">
    <property type="entry name" value="PQ-loop repeat-containing protein 1"/>
    <property type="match status" value="1"/>
</dbReference>
<dbReference type="FunFam" id="1.20.1280.290:FF:000005">
    <property type="entry name" value="PQ-loop repeat-containing protein 1"/>
    <property type="match status" value="1"/>
</dbReference>
<dbReference type="PANTHER" id="PTHR14856">
    <property type="entry name" value="PQ-LOOP REPEAT-CONTAINING PROTEIN 1-LIKE PROTEIN"/>
    <property type="match status" value="1"/>
</dbReference>
<reference evidence="9 10" key="1">
    <citation type="submission" date="2017-06" db="EMBL/GenBank/DDBJ databases">
        <title>A platform for efficient transgenesis in Macrostomum lignano, a flatworm model organism for stem cell research.</title>
        <authorList>
            <person name="Berezikov E."/>
        </authorList>
    </citation>
    <scope>NUCLEOTIDE SEQUENCE [LARGE SCALE GENOMIC DNA]</scope>
    <source>
        <strain evidence="9">DV1</strain>
        <tissue evidence="9">Whole organism</tissue>
    </source>
</reference>
<evidence type="ECO:0000256" key="5">
    <source>
        <dbReference type="ARBA" id="ARBA00023136"/>
    </source>
</evidence>
<feature type="transmembrane region" description="Helical" evidence="8">
    <location>
        <begin position="127"/>
        <end position="148"/>
    </location>
</feature>
<evidence type="ECO:0000256" key="1">
    <source>
        <dbReference type="ARBA" id="ARBA00004141"/>
    </source>
</evidence>
<evidence type="ECO:0000256" key="4">
    <source>
        <dbReference type="ARBA" id="ARBA00022989"/>
    </source>
</evidence>
<dbReference type="Proteomes" id="UP000215902">
    <property type="component" value="Unassembled WGS sequence"/>
</dbReference>
<dbReference type="GO" id="GO:0042147">
    <property type="term" value="P:retrograde transport, endosome to Golgi"/>
    <property type="evidence" value="ECO:0007669"/>
    <property type="project" value="TreeGrafter"/>
</dbReference>
<comment type="subcellular location">
    <subcellularLocation>
        <location evidence="1">Membrane</location>
        <topology evidence="1">Multi-pass membrane protein</topology>
    </subcellularLocation>
</comment>
<evidence type="ECO:0000256" key="7">
    <source>
        <dbReference type="ARBA" id="ARBA00043159"/>
    </source>
</evidence>
<evidence type="ECO:0000256" key="8">
    <source>
        <dbReference type="SAM" id="Phobius"/>
    </source>
</evidence>
<evidence type="ECO:0000256" key="2">
    <source>
        <dbReference type="ARBA" id="ARBA00022692"/>
    </source>
</evidence>
<keyword evidence="4 8" id="KW-1133">Transmembrane helix</keyword>
<evidence type="ECO:0000313" key="9">
    <source>
        <dbReference type="EMBL" id="PAA60693.1"/>
    </source>
</evidence>
<evidence type="ECO:0000313" key="10">
    <source>
        <dbReference type="Proteomes" id="UP000215902"/>
    </source>
</evidence>
<dbReference type="GO" id="GO:0005802">
    <property type="term" value="C:trans-Golgi network"/>
    <property type="evidence" value="ECO:0007669"/>
    <property type="project" value="TreeGrafter"/>
</dbReference>
<name>A0A267EGN5_9PLAT</name>
<dbReference type="InterPro" id="IPR006603">
    <property type="entry name" value="PQ-loop_rpt"/>
</dbReference>